<name>A0A914L3X5_MELIC</name>
<organism evidence="1 2">
    <name type="scientific">Meloidogyne incognita</name>
    <name type="common">Southern root-knot nematode worm</name>
    <name type="synonym">Oxyuris incognita</name>
    <dbReference type="NCBI Taxonomy" id="6306"/>
    <lineage>
        <taxon>Eukaryota</taxon>
        <taxon>Metazoa</taxon>
        <taxon>Ecdysozoa</taxon>
        <taxon>Nematoda</taxon>
        <taxon>Chromadorea</taxon>
        <taxon>Rhabditida</taxon>
        <taxon>Tylenchina</taxon>
        <taxon>Tylenchomorpha</taxon>
        <taxon>Tylenchoidea</taxon>
        <taxon>Meloidogynidae</taxon>
        <taxon>Meloidogyninae</taxon>
        <taxon>Meloidogyne</taxon>
        <taxon>Meloidogyne incognita group</taxon>
    </lineage>
</organism>
<dbReference type="AlphaFoldDB" id="A0A914L3X5"/>
<sequence length="75" mass="8361">MLTLFHGVCFTYKIFRTHCARLCGKFGLDCCSSIHGPFLLIRFFIGEGGGWGGGIQAPSGCFRQFRVEKGQIRND</sequence>
<protein>
    <submittedName>
        <fullName evidence="2">Candidate secreted effector</fullName>
    </submittedName>
</protein>
<dbReference type="WBParaSite" id="Minc3s00247g08491">
    <property type="protein sequence ID" value="Minc3s00247g08491"/>
    <property type="gene ID" value="Minc3s00247g08491"/>
</dbReference>
<reference evidence="2" key="1">
    <citation type="submission" date="2022-11" db="UniProtKB">
        <authorList>
            <consortium name="WormBaseParasite"/>
        </authorList>
    </citation>
    <scope>IDENTIFICATION</scope>
</reference>
<keyword evidence="1" id="KW-1185">Reference proteome</keyword>
<evidence type="ECO:0000313" key="1">
    <source>
        <dbReference type="Proteomes" id="UP000887563"/>
    </source>
</evidence>
<proteinExistence type="predicted"/>
<dbReference type="Proteomes" id="UP000887563">
    <property type="component" value="Unplaced"/>
</dbReference>
<accession>A0A914L3X5</accession>
<evidence type="ECO:0000313" key="2">
    <source>
        <dbReference type="WBParaSite" id="Minc3s00247g08491"/>
    </source>
</evidence>